<protein>
    <submittedName>
        <fullName evidence="2">Uncharacterized protein</fullName>
    </submittedName>
</protein>
<feature type="compositionally biased region" description="Polar residues" evidence="1">
    <location>
        <begin position="18"/>
        <end position="31"/>
    </location>
</feature>
<dbReference type="AlphaFoldDB" id="A0A166MF71"/>
<organism evidence="2 3">
    <name type="scientific">Athelia psychrophila</name>
    <dbReference type="NCBI Taxonomy" id="1759441"/>
    <lineage>
        <taxon>Eukaryota</taxon>
        <taxon>Fungi</taxon>
        <taxon>Dikarya</taxon>
        <taxon>Basidiomycota</taxon>
        <taxon>Agaricomycotina</taxon>
        <taxon>Agaricomycetes</taxon>
        <taxon>Agaricomycetidae</taxon>
        <taxon>Atheliales</taxon>
        <taxon>Atheliaceae</taxon>
        <taxon>Athelia</taxon>
    </lineage>
</organism>
<dbReference type="EMBL" id="KV417529">
    <property type="protein sequence ID" value="KZP23943.1"/>
    <property type="molecule type" value="Genomic_DNA"/>
</dbReference>
<dbReference type="Proteomes" id="UP000076532">
    <property type="component" value="Unassembled WGS sequence"/>
</dbReference>
<keyword evidence="3" id="KW-1185">Reference proteome</keyword>
<reference evidence="2 3" key="1">
    <citation type="journal article" date="2016" name="Mol. Biol. Evol.">
        <title>Comparative Genomics of Early-Diverging Mushroom-Forming Fungi Provides Insights into the Origins of Lignocellulose Decay Capabilities.</title>
        <authorList>
            <person name="Nagy L.G."/>
            <person name="Riley R."/>
            <person name="Tritt A."/>
            <person name="Adam C."/>
            <person name="Daum C."/>
            <person name="Floudas D."/>
            <person name="Sun H."/>
            <person name="Yadav J.S."/>
            <person name="Pangilinan J."/>
            <person name="Larsson K.H."/>
            <person name="Matsuura K."/>
            <person name="Barry K."/>
            <person name="Labutti K."/>
            <person name="Kuo R."/>
            <person name="Ohm R.A."/>
            <person name="Bhattacharya S.S."/>
            <person name="Shirouzu T."/>
            <person name="Yoshinaga Y."/>
            <person name="Martin F.M."/>
            <person name="Grigoriev I.V."/>
            <person name="Hibbett D.S."/>
        </authorList>
    </citation>
    <scope>NUCLEOTIDE SEQUENCE [LARGE SCALE GENOMIC DNA]</scope>
    <source>
        <strain evidence="2 3">CBS 109695</strain>
    </source>
</reference>
<accession>A0A166MF71</accession>
<name>A0A166MF71_9AGAM</name>
<sequence>VFPYACSPAPASLRLSHRTSTASHDTRSPSGLTAVVEDTTVAAKPRDEAPRRATTSPCALAVPPAFEVSAVTINSVPAASPRRRVPTHSVNAIAARPEGDRPMNVWVSDNTVKGLQG</sequence>
<gene>
    <name evidence="2" type="ORF">FIBSPDRAFT_857692</name>
</gene>
<feature type="non-terminal residue" evidence="2">
    <location>
        <position position="1"/>
    </location>
</feature>
<feature type="region of interest" description="Disordered" evidence="1">
    <location>
        <begin position="13"/>
        <end position="32"/>
    </location>
</feature>
<proteinExistence type="predicted"/>
<evidence type="ECO:0000313" key="3">
    <source>
        <dbReference type="Proteomes" id="UP000076532"/>
    </source>
</evidence>
<evidence type="ECO:0000256" key="1">
    <source>
        <dbReference type="SAM" id="MobiDB-lite"/>
    </source>
</evidence>
<evidence type="ECO:0000313" key="2">
    <source>
        <dbReference type="EMBL" id="KZP23943.1"/>
    </source>
</evidence>